<dbReference type="InterPro" id="IPR036390">
    <property type="entry name" value="WH_DNA-bd_sf"/>
</dbReference>
<keyword evidence="2" id="KW-0663">Pyridoxal phosphate</keyword>
<dbReference type="EMBL" id="CP030850">
    <property type="protein sequence ID" value="AXE20586.1"/>
    <property type="molecule type" value="Genomic_DNA"/>
</dbReference>
<keyword evidence="7" id="KW-0808">Transferase</keyword>
<dbReference type="CDD" id="cd00609">
    <property type="entry name" value="AAT_like"/>
    <property type="match status" value="1"/>
</dbReference>
<dbReference type="PANTHER" id="PTHR46577">
    <property type="entry name" value="HTH-TYPE TRANSCRIPTIONAL REGULATORY PROTEIN GABR"/>
    <property type="match status" value="1"/>
</dbReference>
<evidence type="ECO:0000313" key="7">
    <source>
        <dbReference type="EMBL" id="AXE20586.1"/>
    </source>
</evidence>
<keyword evidence="4" id="KW-0238">DNA-binding</keyword>
<dbReference type="KEGG" id="run:DR864_24030"/>
<keyword evidence="8" id="KW-1185">Reference proteome</keyword>
<dbReference type="InterPro" id="IPR000524">
    <property type="entry name" value="Tscrpt_reg_HTH_GntR"/>
</dbReference>
<dbReference type="Pfam" id="PF00392">
    <property type="entry name" value="GntR"/>
    <property type="match status" value="1"/>
</dbReference>
<dbReference type="Gene3D" id="1.10.10.10">
    <property type="entry name" value="Winged helix-like DNA-binding domain superfamily/Winged helix DNA-binding domain"/>
    <property type="match status" value="1"/>
</dbReference>
<dbReference type="PANTHER" id="PTHR46577:SF1">
    <property type="entry name" value="HTH-TYPE TRANSCRIPTIONAL REGULATORY PROTEIN GABR"/>
    <property type="match status" value="1"/>
</dbReference>
<protein>
    <submittedName>
        <fullName evidence="7">PLP-dependent aminotransferase family protein</fullName>
    </submittedName>
</protein>
<dbReference type="Proteomes" id="UP000251993">
    <property type="component" value="Chromosome"/>
</dbReference>
<dbReference type="InterPro" id="IPR051446">
    <property type="entry name" value="HTH_trans_reg/aminotransferase"/>
</dbReference>
<dbReference type="InterPro" id="IPR036388">
    <property type="entry name" value="WH-like_DNA-bd_sf"/>
</dbReference>
<name>A0A344TPL5_9BACT</name>
<dbReference type="SUPFAM" id="SSF46785">
    <property type="entry name" value="Winged helix' DNA-binding domain"/>
    <property type="match status" value="1"/>
</dbReference>
<dbReference type="Pfam" id="PF00155">
    <property type="entry name" value="Aminotran_1_2"/>
    <property type="match status" value="1"/>
</dbReference>
<evidence type="ECO:0000256" key="2">
    <source>
        <dbReference type="ARBA" id="ARBA00022898"/>
    </source>
</evidence>
<keyword evidence="7" id="KW-0032">Aminotransferase</keyword>
<evidence type="ECO:0000256" key="4">
    <source>
        <dbReference type="ARBA" id="ARBA00023125"/>
    </source>
</evidence>
<dbReference type="GO" id="GO:0030170">
    <property type="term" value="F:pyridoxal phosphate binding"/>
    <property type="evidence" value="ECO:0007669"/>
    <property type="project" value="InterPro"/>
</dbReference>
<dbReference type="GO" id="GO:0008483">
    <property type="term" value="F:transaminase activity"/>
    <property type="evidence" value="ECO:0007669"/>
    <property type="project" value="UniProtKB-KW"/>
</dbReference>
<dbReference type="AlphaFoldDB" id="A0A344TPL5"/>
<keyword evidence="3" id="KW-0805">Transcription regulation</keyword>
<evidence type="ECO:0000256" key="3">
    <source>
        <dbReference type="ARBA" id="ARBA00023015"/>
    </source>
</evidence>
<dbReference type="InterPro" id="IPR015424">
    <property type="entry name" value="PyrdxlP-dep_Trfase"/>
</dbReference>
<dbReference type="RefSeq" id="WP_114069349.1">
    <property type="nucleotide sequence ID" value="NZ_CP030850.1"/>
</dbReference>
<dbReference type="InterPro" id="IPR004839">
    <property type="entry name" value="Aminotransferase_I/II_large"/>
</dbReference>
<evidence type="ECO:0000259" key="6">
    <source>
        <dbReference type="PROSITE" id="PS50949"/>
    </source>
</evidence>
<dbReference type="OrthoDB" id="594134at2"/>
<evidence type="ECO:0000313" key="8">
    <source>
        <dbReference type="Proteomes" id="UP000251993"/>
    </source>
</evidence>
<reference evidence="7 8" key="1">
    <citation type="submission" date="2018-07" db="EMBL/GenBank/DDBJ databases">
        <title>Genome sequencing of Runella.</title>
        <authorList>
            <person name="Baek M.-G."/>
            <person name="Yi H."/>
        </authorList>
    </citation>
    <scope>NUCLEOTIDE SEQUENCE [LARGE SCALE GENOMIC DNA]</scope>
    <source>
        <strain evidence="7 8">HYN0085</strain>
    </source>
</reference>
<dbReference type="CDD" id="cd07377">
    <property type="entry name" value="WHTH_GntR"/>
    <property type="match status" value="1"/>
</dbReference>
<dbReference type="SUPFAM" id="SSF53383">
    <property type="entry name" value="PLP-dependent transferases"/>
    <property type="match status" value="1"/>
</dbReference>
<evidence type="ECO:0000256" key="5">
    <source>
        <dbReference type="ARBA" id="ARBA00023163"/>
    </source>
</evidence>
<comment type="similarity">
    <text evidence="1">In the C-terminal section; belongs to the class-I pyridoxal-phosphate-dependent aminotransferase family.</text>
</comment>
<dbReference type="GO" id="GO:0003677">
    <property type="term" value="F:DNA binding"/>
    <property type="evidence" value="ECO:0007669"/>
    <property type="project" value="UniProtKB-KW"/>
</dbReference>
<dbReference type="GO" id="GO:0003700">
    <property type="term" value="F:DNA-binding transcription factor activity"/>
    <property type="evidence" value="ECO:0007669"/>
    <property type="project" value="InterPro"/>
</dbReference>
<keyword evidence="5" id="KW-0804">Transcription</keyword>
<feature type="domain" description="HTH gntR-type" evidence="6">
    <location>
        <begin position="16"/>
        <end position="84"/>
    </location>
</feature>
<accession>A0A344TPL5</accession>
<evidence type="ECO:0000256" key="1">
    <source>
        <dbReference type="ARBA" id="ARBA00005384"/>
    </source>
</evidence>
<sequence>MIAYQRLLTIDKTAKLPAYLQLANQMMSLIRGGELRAGQKLLGTRQLAQFLGIHRKTVVQAYDELLAQGWLESRTGSGTYVVENLPEIKPQPLVDGQKERRNPAKTAGFSFDALPHLWRPALVSGQELHLDDGFPDPRLAPLNELTRAYRSNLLQGNRYVRLGYGDTKGSGWLRRELALYLNETRGLKITEENVLITRGTMMGLYLVATGLVKKGDNVAVGALSWSGANMNFLQAGANLLQLPIDEHGLVVDELEQYCQKRPVRLVYLTSHHHYPTTVALRADRRLKLLRLAEEYGFIVFEDDYDYDFHYLSKPLLPLASADPAGTVLYCGSFTKAISPAFRVGYLVGPENVINHLAQLRRIIDRQGDLVLENSFAELLQNGVIQRHLRKSLREYRERRDVFCELLKTQMGEYLDFQIPDGGMAVWSRFRKEINLELLAEKALKKELVFSNGKHHDSPSNALNSTRLGFASSTVEELEKCVNILRNIILKGA</sequence>
<gene>
    <name evidence="7" type="ORF">DR864_24030</name>
</gene>
<dbReference type="SMART" id="SM00345">
    <property type="entry name" value="HTH_GNTR"/>
    <property type="match status" value="1"/>
</dbReference>
<organism evidence="7 8">
    <name type="scientific">Runella rosea</name>
    <dbReference type="NCBI Taxonomy" id="2259595"/>
    <lineage>
        <taxon>Bacteria</taxon>
        <taxon>Pseudomonadati</taxon>
        <taxon>Bacteroidota</taxon>
        <taxon>Cytophagia</taxon>
        <taxon>Cytophagales</taxon>
        <taxon>Spirosomataceae</taxon>
        <taxon>Runella</taxon>
    </lineage>
</organism>
<dbReference type="Gene3D" id="3.40.640.10">
    <property type="entry name" value="Type I PLP-dependent aspartate aminotransferase-like (Major domain)"/>
    <property type="match status" value="1"/>
</dbReference>
<dbReference type="PROSITE" id="PS50949">
    <property type="entry name" value="HTH_GNTR"/>
    <property type="match status" value="1"/>
</dbReference>
<dbReference type="InterPro" id="IPR015421">
    <property type="entry name" value="PyrdxlP-dep_Trfase_major"/>
</dbReference>
<proteinExistence type="inferred from homology"/>